<comment type="caution">
    <text evidence="2">The sequence shown here is derived from an EMBL/GenBank/DDBJ whole genome shotgun (WGS) entry which is preliminary data.</text>
</comment>
<dbReference type="OrthoDB" id="1495975at2"/>
<dbReference type="AlphaFoldDB" id="A0A2H3NK04"/>
<feature type="compositionally biased region" description="Low complexity" evidence="1">
    <location>
        <begin position="397"/>
        <end position="414"/>
    </location>
</feature>
<feature type="compositionally biased region" description="Low complexity" evidence="1">
    <location>
        <begin position="334"/>
        <end position="353"/>
    </location>
</feature>
<feature type="compositionally biased region" description="Low complexity" evidence="1">
    <location>
        <begin position="293"/>
        <end position="304"/>
    </location>
</feature>
<proteinExistence type="predicted"/>
<evidence type="ECO:0000313" key="2">
    <source>
        <dbReference type="EMBL" id="PEN06175.1"/>
    </source>
</evidence>
<feature type="region of interest" description="Disordered" evidence="1">
    <location>
        <begin position="247"/>
        <end position="445"/>
    </location>
</feature>
<dbReference type="Proteomes" id="UP000221024">
    <property type="component" value="Unassembled WGS sequence"/>
</dbReference>
<sequence>MPNATAKALEQRLLRAFPPNQPYVPDDWRTAAVPSVVQSFLQHRLLEQLDEVIHSMRQEEMAWVNDSDPELESARAAFEEALRANGQIPESDWPRMVRQAAHVGVSYLVRPVPTATAYLFEGRDTTLSVAYIAYRMQALAPYEYLRKGLDAFARHREVQRLDAKTFRETLMKVDRILTRDYSVDRWLDTLQPLFDAAEAAYGDPGCPVRVLHPFFAHKEQTVYADRLRALDDNRSLTQDELRSVLADTKEAASPPLSSARPTASSAPPEDTLNTQANEPSPPAEPTSNEPPRESSSFEQPSETSSDAEDIAEASSDTASLWGRPSERNSDSSDADASSTSNSNAATEHSAASNDSTHEPTWDVPSGPRPVSSDASATSSEDDSSNGPTPRWKQFHRASGSASPQAPSASDESAAGGTARWKQFGQGSTAQRTPTNDAAASPTPDQLDALESDALGDLEAGRRRLFVDQLFDGSTARYAKILSALGDATSWREASQIIAQDVFRRNKINIYSDAAVNFTNAVERRYR</sequence>
<evidence type="ECO:0000256" key="1">
    <source>
        <dbReference type="SAM" id="MobiDB-lite"/>
    </source>
</evidence>
<dbReference type="RefSeq" id="WP_098062520.1">
    <property type="nucleotide sequence ID" value="NZ_PDEP01000009.1"/>
</dbReference>
<protein>
    <submittedName>
        <fullName evidence="2">Uncharacterized protein</fullName>
    </submittedName>
</protein>
<feature type="compositionally biased region" description="Low complexity" evidence="1">
    <location>
        <begin position="251"/>
        <end position="268"/>
    </location>
</feature>
<feature type="compositionally biased region" description="Polar residues" evidence="1">
    <location>
        <begin position="424"/>
        <end position="437"/>
    </location>
</feature>
<keyword evidence="3" id="KW-1185">Reference proteome</keyword>
<organism evidence="2 3">
    <name type="scientific">Longimonas halophila</name>
    <dbReference type="NCBI Taxonomy" id="1469170"/>
    <lineage>
        <taxon>Bacteria</taxon>
        <taxon>Pseudomonadati</taxon>
        <taxon>Rhodothermota</taxon>
        <taxon>Rhodothermia</taxon>
        <taxon>Rhodothermales</taxon>
        <taxon>Salisaetaceae</taxon>
        <taxon>Longimonas</taxon>
    </lineage>
</organism>
<accession>A0A2H3NK04</accession>
<evidence type="ECO:0000313" key="3">
    <source>
        <dbReference type="Proteomes" id="UP000221024"/>
    </source>
</evidence>
<gene>
    <name evidence="2" type="ORF">CRI93_10120</name>
</gene>
<name>A0A2H3NK04_9BACT</name>
<reference evidence="2 3" key="1">
    <citation type="submission" date="2017-10" db="EMBL/GenBank/DDBJ databases">
        <title>Draft genome of Longimonas halophila.</title>
        <authorList>
            <person name="Goh K.M."/>
            <person name="Shamsir M.S."/>
            <person name="Lim S.W."/>
        </authorList>
    </citation>
    <scope>NUCLEOTIDE SEQUENCE [LARGE SCALE GENOMIC DNA]</scope>
    <source>
        <strain evidence="2 3">KCTC 42399</strain>
    </source>
</reference>
<dbReference type="EMBL" id="PDEP01000009">
    <property type="protein sequence ID" value="PEN06175.1"/>
    <property type="molecule type" value="Genomic_DNA"/>
</dbReference>